<dbReference type="InterPro" id="IPR028098">
    <property type="entry name" value="Glyco_trans_4-like_N"/>
</dbReference>
<dbReference type="PANTHER" id="PTHR12526">
    <property type="entry name" value="GLYCOSYLTRANSFERASE"/>
    <property type="match status" value="1"/>
</dbReference>
<evidence type="ECO:0000259" key="2">
    <source>
        <dbReference type="Pfam" id="PF13439"/>
    </source>
</evidence>
<feature type="domain" description="Glycosyl transferase family 1" evidence="1">
    <location>
        <begin position="200"/>
        <end position="325"/>
    </location>
</feature>
<protein>
    <recommendedName>
        <fullName evidence="5">Glycosyltransferase</fullName>
    </recommendedName>
</protein>
<dbReference type="RefSeq" id="WP_345253448.1">
    <property type="nucleotide sequence ID" value="NZ_BAABGY010000002.1"/>
</dbReference>
<accession>A0ABP8GCG9</accession>
<dbReference type="Gene3D" id="3.40.50.2000">
    <property type="entry name" value="Glycogen Phosphorylase B"/>
    <property type="match status" value="2"/>
</dbReference>
<evidence type="ECO:0000313" key="4">
    <source>
        <dbReference type="Proteomes" id="UP001501725"/>
    </source>
</evidence>
<name>A0ABP8GCG9_9BACT</name>
<reference evidence="4" key="1">
    <citation type="journal article" date="2019" name="Int. J. Syst. Evol. Microbiol.">
        <title>The Global Catalogue of Microorganisms (GCM) 10K type strain sequencing project: providing services to taxonomists for standard genome sequencing and annotation.</title>
        <authorList>
            <consortium name="The Broad Institute Genomics Platform"/>
            <consortium name="The Broad Institute Genome Sequencing Center for Infectious Disease"/>
            <person name="Wu L."/>
            <person name="Ma J."/>
        </authorList>
    </citation>
    <scope>NUCLEOTIDE SEQUENCE [LARGE SCALE GENOMIC DNA]</scope>
    <source>
        <strain evidence="4">JCM 17919</strain>
    </source>
</reference>
<dbReference type="EMBL" id="BAABGY010000002">
    <property type="protein sequence ID" value="GAA4321399.1"/>
    <property type="molecule type" value="Genomic_DNA"/>
</dbReference>
<proteinExistence type="predicted"/>
<evidence type="ECO:0000313" key="3">
    <source>
        <dbReference type="EMBL" id="GAA4321399.1"/>
    </source>
</evidence>
<dbReference type="Pfam" id="PF13439">
    <property type="entry name" value="Glyco_transf_4"/>
    <property type="match status" value="1"/>
</dbReference>
<dbReference type="InterPro" id="IPR001296">
    <property type="entry name" value="Glyco_trans_1"/>
</dbReference>
<keyword evidence="4" id="KW-1185">Reference proteome</keyword>
<evidence type="ECO:0000259" key="1">
    <source>
        <dbReference type="Pfam" id="PF00534"/>
    </source>
</evidence>
<feature type="domain" description="Glycosyltransferase subfamily 4-like N-terminal" evidence="2">
    <location>
        <begin position="17"/>
        <end position="178"/>
    </location>
</feature>
<dbReference type="PANTHER" id="PTHR12526:SF630">
    <property type="entry name" value="GLYCOSYLTRANSFERASE"/>
    <property type="match status" value="1"/>
</dbReference>
<comment type="caution">
    <text evidence="3">The sequence shown here is derived from an EMBL/GenBank/DDBJ whole genome shotgun (WGS) entry which is preliminary data.</text>
</comment>
<organism evidence="3 4">
    <name type="scientific">Flaviaesturariibacter amylovorans</name>
    <dbReference type="NCBI Taxonomy" id="1084520"/>
    <lineage>
        <taxon>Bacteria</taxon>
        <taxon>Pseudomonadati</taxon>
        <taxon>Bacteroidota</taxon>
        <taxon>Chitinophagia</taxon>
        <taxon>Chitinophagales</taxon>
        <taxon>Chitinophagaceae</taxon>
        <taxon>Flaviaestuariibacter</taxon>
    </lineage>
</organism>
<dbReference type="Proteomes" id="UP001501725">
    <property type="component" value="Unassembled WGS sequence"/>
</dbReference>
<gene>
    <name evidence="3" type="ORF">GCM10023184_07140</name>
</gene>
<dbReference type="SUPFAM" id="SSF53756">
    <property type="entry name" value="UDP-Glycosyltransferase/glycogen phosphorylase"/>
    <property type="match status" value="1"/>
</dbReference>
<evidence type="ECO:0008006" key="5">
    <source>
        <dbReference type="Google" id="ProtNLM"/>
    </source>
</evidence>
<sequence length="409" mass="44909">MSKTNNILVLVQEFGQGGAEKVAAMVAAMLQERGHGQVYFYAMSPAGKLPVIPGVEVGTLDIAPAAGALGKLRSYWGKIGRLRDLKKRKKIGLTISQLWPVDWISALTGTERKVAVMQINILNNEQNKAMVKMRPLVTYIYKRFNRIVLGSSNLVPELTGFFNLPPELLEVIYNPIDTVAIDRNLKAPLPYRLEEAYAANRVLVAAHRLAPIKNTEALFPIFTGLPGREGLKLLLIGEGEEKERLVRDAAAAGLRSTQCESADFDPSADVYFLNFQSNIHNLIGRSAAFLFPTKGEGLPLGLLEALYSGAPALVSDAPNGGVFEVLQGKGEWKEGRSSVEQASGSWLMPVPSGDDPGSIRTWQQQIAQVLQHDEGTRADNALKGRARAGAFDKEIIRRHWYRLVDEVIK</sequence>
<dbReference type="Pfam" id="PF00534">
    <property type="entry name" value="Glycos_transf_1"/>
    <property type="match status" value="1"/>
</dbReference>